<dbReference type="InterPro" id="IPR036390">
    <property type="entry name" value="WH_DNA-bd_sf"/>
</dbReference>
<dbReference type="PIRSF" id="PIRSF019455">
    <property type="entry name" value="CopR_AtkY"/>
    <property type="match status" value="1"/>
</dbReference>
<evidence type="ECO:0000256" key="4">
    <source>
        <dbReference type="ARBA" id="ARBA00023163"/>
    </source>
</evidence>
<keyword evidence="6" id="KW-1185">Reference proteome</keyword>
<gene>
    <name evidence="5" type="ORF">R4198_24395</name>
</gene>
<dbReference type="SUPFAM" id="SSF46785">
    <property type="entry name" value="Winged helix' DNA-binding domain"/>
    <property type="match status" value="1"/>
</dbReference>
<reference evidence="5 6" key="1">
    <citation type="submission" date="2023-10" db="EMBL/GenBank/DDBJ databases">
        <title>Development of a sustainable strategy for remediation of hydrocarbon-contaminated territories based on the waste exchange concept.</title>
        <authorList>
            <person name="Krivoruchko A."/>
        </authorList>
    </citation>
    <scope>NUCLEOTIDE SEQUENCE [LARGE SCALE GENOMIC DNA]</scope>
    <source>
        <strain evidence="5 6">IEGM 1236</strain>
    </source>
</reference>
<evidence type="ECO:0000256" key="2">
    <source>
        <dbReference type="ARBA" id="ARBA00023015"/>
    </source>
</evidence>
<dbReference type="RefSeq" id="WP_247206388.1">
    <property type="nucleotide sequence ID" value="NZ_JAWLUM010000006.1"/>
</dbReference>
<dbReference type="Gene3D" id="1.10.10.10">
    <property type="entry name" value="Winged helix-like DNA-binding domain superfamily/Winged helix DNA-binding domain"/>
    <property type="match status" value="1"/>
</dbReference>
<comment type="caution">
    <text evidence="5">The sequence shown here is derived from an EMBL/GenBank/DDBJ whole genome shotgun (WGS) entry which is preliminary data.</text>
</comment>
<dbReference type="Gene3D" id="6.10.140.850">
    <property type="match status" value="1"/>
</dbReference>
<accession>A0ABU4F023</accession>
<organism evidence="5 6">
    <name type="scientific">Williamsia marianensis</name>
    <dbReference type="NCBI Taxonomy" id="85044"/>
    <lineage>
        <taxon>Bacteria</taxon>
        <taxon>Bacillati</taxon>
        <taxon>Actinomycetota</taxon>
        <taxon>Actinomycetes</taxon>
        <taxon>Mycobacteriales</taxon>
        <taxon>Nocardiaceae</taxon>
        <taxon>Williamsia</taxon>
    </lineage>
</organism>
<dbReference type="InterPro" id="IPR036388">
    <property type="entry name" value="WH-like_DNA-bd_sf"/>
</dbReference>
<name>A0ABU4F023_WILMA</name>
<keyword evidence="3" id="KW-0238">DNA-binding</keyword>
<dbReference type="Pfam" id="PF03965">
    <property type="entry name" value="Penicillinase_R"/>
    <property type="match status" value="1"/>
</dbReference>
<proteinExistence type="inferred from homology"/>
<protein>
    <submittedName>
        <fullName evidence="5">BlaI/MecI/CopY family transcriptional regulator</fullName>
    </submittedName>
</protein>
<dbReference type="EMBL" id="JAWLUM010000006">
    <property type="protein sequence ID" value="MDV7136843.1"/>
    <property type="molecule type" value="Genomic_DNA"/>
</dbReference>
<keyword evidence="2" id="KW-0805">Transcription regulation</keyword>
<evidence type="ECO:0000313" key="6">
    <source>
        <dbReference type="Proteomes" id="UP001185792"/>
    </source>
</evidence>
<comment type="similarity">
    <text evidence="1">Belongs to the BlaI transcriptional regulatory family.</text>
</comment>
<evidence type="ECO:0000313" key="5">
    <source>
        <dbReference type="EMBL" id="MDV7136843.1"/>
    </source>
</evidence>
<keyword evidence="4" id="KW-0804">Transcription</keyword>
<evidence type="ECO:0000256" key="3">
    <source>
        <dbReference type="ARBA" id="ARBA00023125"/>
    </source>
</evidence>
<sequence length="120" mass="13378">MKRLGALEADVMDVLWSAGPQPQSVHDILDALADRQLAYTTILTVVTNLHTKGFLNRAKVSRAYLYSPVQTREEATSQALRDILDRSDDSAAVLMHFAQTATPAEQDALRKSLRTKQARR</sequence>
<dbReference type="Proteomes" id="UP001185792">
    <property type="component" value="Unassembled WGS sequence"/>
</dbReference>
<dbReference type="InterPro" id="IPR005650">
    <property type="entry name" value="BlaI_family"/>
</dbReference>
<evidence type="ECO:0000256" key="1">
    <source>
        <dbReference type="ARBA" id="ARBA00011046"/>
    </source>
</evidence>